<gene>
    <name evidence="2" type="ORF">Poly21_30180</name>
</gene>
<evidence type="ECO:0000256" key="1">
    <source>
        <dbReference type="SAM" id="Phobius"/>
    </source>
</evidence>
<dbReference type="RefSeq" id="WP_302118894.1">
    <property type="nucleotide sequence ID" value="NZ_SJPU01000002.1"/>
</dbReference>
<protein>
    <submittedName>
        <fullName evidence="2">Uncharacterized protein</fullName>
    </submittedName>
</protein>
<keyword evidence="1" id="KW-0812">Transmembrane</keyword>
<dbReference type="EMBL" id="SJPU01000002">
    <property type="protein sequence ID" value="TWU15816.1"/>
    <property type="molecule type" value="Genomic_DNA"/>
</dbReference>
<sequence>MNILTCHCLSPHGSLTTLVSRWVLMGSVVLTGLLFTATASAQITPSRSLTAGGSPVATLEEQLINRLHATTEVQGDYIRYIVKLVDEQKLEARLVVAIEQYAIRRNPQYAFPYFERALRYEAAKRGVGLPALRHYQSTAGLRR</sequence>
<keyword evidence="1" id="KW-1133">Transmembrane helix</keyword>
<keyword evidence="3" id="KW-1185">Reference proteome</keyword>
<proteinExistence type="predicted"/>
<organism evidence="2 3">
    <name type="scientific">Allorhodopirellula heiligendammensis</name>
    <dbReference type="NCBI Taxonomy" id="2714739"/>
    <lineage>
        <taxon>Bacteria</taxon>
        <taxon>Pseudomonadati</taxon>
        <taxon>Planctomycetota</taxon>
        <taxon>Planctomycetia</taxon>
        <taxon>Pirellulales</taxon>
        <taxon>Pirellulaceae</taxon>
        <taxon>Allorhodopirellula</taxon>
    </lineage>
</organism>
<comment type="caution">
    <text evidence="2">The sequence shown here is derived from an EMBL/GenBank/DDBJ whole genome shotgun (WGS) entry which is preliminary data.</text>
</comment>
<reference evidence="2 3" key="1">
    <citation type="journal article" date="2020" name="Antonie Van Leeuwenhoek">
        <title>Rhodopirellula heiligendammensis sp. nov., Rhodopirellula pilleata sp. nov., and Rhodopirellula solitaria sp. nov. isolated from natural or artificial marine surfaces in Northern Germany and California, USA, and emended description of the genus Rhodopirellula.</title>
        <authorList>
            <person name="Kallscheuer N."/>
            <person name="Wiegand S."/>
            <person name="Jogler M."/>
            <person name="Boedeker C."/>
            <person name="Peeters S.H."/>
            <person name="Rast P."/>
            <person name="Heuer A."/>
            <person name="Jetten M.S.M."/>
            <person name="Rohde M."/>
            <person name="Jogler C."/>
        </authorList>
    </citation>
    <scope>NUCLEOTIDE SEQUENCE [LARGE SCALE GENOMIC DNA]</scope>
    <source>
        <strain evidence="2 3">Poly21</strain>
    </source>
</reference>
<accession>A0A5C6BX12</accession>
<name>A0A5C6BX12_9BACT</name>
<keyword evidence="1" id="KW-0472">Membrane</keyword>
<dbReference type="AlphaFoldDB" id="A0A5C6BX12"/>
<evidence type="ECO:0000313" key="3">
    <source>
        <dbReference type="Proteomes" id="UP000319908"/>
    </source>
</evidence>
<feature type="transmembrane region" description="Helical" evidence="1">
    <location>
        <begin position="19"/>
        <end position="39"/>
    </location>
</feature>
<evidence type="ECO:0000313" key="2">
    <source>
        <dbReference type="EMBL" id="TWU15816.1"/>
    </source>
</evidence>
<dbReference type="Proteomes" id="UP000319908">
    <property type="component" value="Unassembled WGS sequence"/>
</dbReference>